<sequence length="187" mass="21218">MKKILILLLLPLQLMAQETPNSVQFWNTLKEHCGKAYEGQIIAGGKEGDGFVGEKLIMHVRSCGVNTIRIPFFVGENKSRTWVFTMDENKLIGLKHDHRHKDGSEDKITQYGGSNPNTGLAHIQFFPADQETANLIPYASNNVWWVTIDKTSFTYNLRRIGTDRFFSVKFDLTKEVKTPSAPWGSED</sequence>
<name>A0A1Y2PD82_9FLAO</name>
<organism evidence="2 3">
    <name type="scientific">Tenacibaculum holothuriorum</name>
    <dbReference type="NCBI Taxonomy" id="1635173"/>
    <lineage>
        <taxon>Bacteria</taxon>
        <taxon>Pseudomonadati</taxon>
        <taxon>Bacteroidota</taxon>
        <taxon>Flavobacteriia</taxon>
        <taxon>Flavobacteriales</taxon>
        <taxon>Flavobacteriaceae</taxon>
        <taxon>Tenacibaculum</taxon>
    </lineage>
</organism>
<evidence type="ECO:0000313" key="3">
    <source>
        <dbReference type="Proteomes" id="UP000194221"/>
    </source>
</evidence>
<comment type="caution">
    <text evidence="2">The sequence shown here is derived from an EMBL/GenBank/DDBJ whole genome shotgun (WGS) entry which is preliminary data.</text>
</comment>
<dbReference type="Proteomes" id="UP000194221">
    <property type="component" value="Unassembled WGS sequence"/>
</dbReference>
<keyword evidence="3" id="KW-1185">Reference proteome</keyword>
<feature type="chain" id="PRO_5010990147" description="Secreted protein" evidence="1">
    <location>
        <begin position="17"/>
        <end position="187"/>
    </location>
</feature>
<evidence type="ECO:0000313" key="2">
    <source>
        <dbReference type="EMBL" id="OSY88395.1"/>
    </source>
</evidence>
<protein>
    <recommendedName>
        <fullName evidence="4">Secreted protein</fullName>
    </recommendedName>
</protein>
<evidence type="ECO:0000256" key="1">
    <source>
        <dbReference type="SAM" id="SignalP"/>
    </source>
</evidence>
<feature type="signal peptide" evidence="1">
    <location>
        <begin position="1"/>
        <end position="16"/>
    </location>
</feature>
<dbReference type="EMBL" id="LAPZ01000003">
    <property type="protein sequence ID" value="OSY88395.1"/>
    <property type="molecule type" value="Genomic_DNA"/>
</dbReference>
<proteinExistence type="predicted"/>
<accession>A0A1Y2PD82</accession>
<dbReference type="AlphaFoldDB" id="A0A1Y2PD82"/>
<dbReference type="InParanoid" id="A0A1Y2PD82"/>
<gene>
    <name evidence="2" type="ORF">WH52_06445</name>
</gene>
<dbReference type="RefSeq" id="WP_086030124.1">
    <property type="nucleotide sequence ID" value="NZ_LAPZ01000003.1"/>
</dbReference>
<dbReference type="STRING" id="1635173.WH52_06445"/>
<reference evidence="2 3" key="1">
    <citation type="submission" date="2015-03" db="EMBL/GenBank/DDBJ databases">
        <title>Genome sequence of Tenacibaculum sp. S2-2, isolated from intestinal microbiota of sea cucumber, Apostichopus japonicas.</title>
        <authorList>
            <person name="Shao Z."/>
            <person name="Wang L."/>
            <person name="Li X."/>
        </authorList>
    </citation>
    <scope>NUCLEOTIDE SEQUENCE [LARGE SCALE GENOMIC DNA]</scope>
    <source>
        <strain evidence="2 3">S2-2</strain>
    </source>
</reference>
<keyword evidence="1" id="KW-0732">Signal</keyword>
<evidence type="ECO:0008006" key="4">
    <source>
        <dbReference type="Google" id="ProtNLM"/>
    </source>
</evidence>
<dbReference type="OrthoDB" id="1524207at2"/>